<accession>A0AAD7P0N2</accession>
<dbReference type="EMBL" id="JARJLG010000002">
    <property type="protein sequence ID" value="KAJ7783560.1"/>
    <property type="molecule type" value="Genomic_DNA"/>
</dbReference>
<dbReference type="AlphaFoldDB" id="A0AAD7P0N2"/>
<reference evidence="2" key="1">
    <citation type="submission" date="2023-03" db="EMBL/GenBank/DDBJ databases">
        <title>Massive genome expansion in bonnet fungi (Mycena s.s.) driven by repeated elements and novel gene families across ecological guilds.</title>
        <authorList>
            <consortium name="Lawrence Berkeley National Laboratory"/>
            <person name="Harder C.B."/>
            <person name="Miyauchi S."/>
            <person name="Viragh M."/>
            <person name="Kuo A."/>
            <person name="Thoen E."/>
            <person name="Andreopoulos B."/>
            <person name="Lu D."/>
            <person name="Skrede I."/>
            <person name="Drula E."/>
            <person name="Henrissat B."/>
            <person name="Morin E."/>
            <person name="Kohler A."/>
            <person name="Barry K."/>
            <person name="LaButti K."/>
            <person name="Morin E."/>
            <person name="Salamov A."/>
            <person name="Lipzen A."/>
            <person name="Mereny Z."/>
            <person name="Hegedus B."/>
            <person name="Baldrian P."/>
            <person name="Stursova M."/>
            <person name="Weitz H."/>
            <person name="Taylor A."/>
            <person name="Grigoriev I.V."/>
            <person name="Nagy L.G."/>
            <person name="Martin F."/>
            <person name="Kauserud H."/>
        </authorList>
    </citation>
    <scope>NUCLEOTIDE SEQUENCE</scope>
    <source>
        <strain evidence="2">CBHHK188m</strain>
    </source>
</reference>
<sequence length="425" mass="48333">MCIACSALNPAARVLISNSRSPQNVPFRQYSVKPRLPTTRKVTSSHRTRTFPSFPRPRRSVETTHRGFYWVSPRKALPALATPKSSTAPVVQSDFDRYLQPLYRHGWQMKVNPPNPGEKARGSLRRILKFPKFKNLIEFIVHRRNARAGSISVFPNLGRSLIAEVWLHSPDGVTPSLVRNAVKTERRYRKLNGGDRFAALKIRKYEIMTPRWLRDLEVRETERARRLPPPSPRAHIFPVPLPPSPPIPPFPSPALTDADLETYLAPLITNGWVVRALNGRHINDVLKRHLCLTRAYHFANYGRARRFLQTVVEMASSRPRSPVGGLHFPSLRSRTTVQDRVGVRMDSATSPMRVTVWLISKLGPDAPKKYGPSLANVHFAIELENEIYANWAGRVDTSAVSPRFVPKTAEELWSLAYVLDQRYLT</sequence>
<organism evidence="2 3">
    <name type="scientific">Mycena maculata</name>
    <dbReference type="NCBI Taxonomy" id="230809"/>
    <lineage>
        <taxon>Eukaryota</taxon>
        <taxon>Fungi</taxon>
        <taxon>Dikarya</taxon>
        <taxon>Basidiomycota</taxon>
        <taxon>Agaricomycotina</taxon>
        <taxon>Agaricomycetes</taxon>
        <taxon>Agaricomycetidae</taxon>
        <taxon>Agaricales</taxon>
        <taxon>Marasmiineae</taxon>
        <taxon>Mycenaceae</taxon>
        <taxon>Mycena</taxon>
    </lineage>
</organism>
<dbReference type="Proteomes" id="UP001215280">
    <property type="component" value="Unassembled WGS sequence"/>
</dbReference>
<proteinExistence type="predicted"/>
<feature type="region of interest" description="Disordered" evidence="1">
    <location>
        <begin position="38"/>
        <end position="59"/>
    </location>
</feature>
<evidence type="ECO:0000313" key="2">
    <source>
        <dbReference type="EMBL" id="KAJ7783560.1"/>
    </source>
</evidence>
<comment type="caution">
    <text evidence="2">The sequence shown here is derived from an EMBL/GenBank/DDBJ whole genome shotgun (WGS) entry which is preliminary data.</text>
</comment>
<evidence type="ECO:0000256" key="1">
    <source>
        <dbReference type="SAM" id="MobiDB-lite"/>
    </source>
</evidence>
<protein>
    <submittedName>
        <fullName evidence="2">Uncharacterized protein</fullName>
    </submittedName>
</protein>
<name>A0AAD7P0N2_9AGAR</name>
<evidence type="ECO:0000313" key="3">
    <source>
        <dbReference type="Proteomes" id="UP001215280"/>
    </source>
</evidence>
<keyword evidence="3" id="KW-1185">Reference proteome</keyword>
<gene>
    <name evidence="2" type="ORF">DFH07DRAFT_191748</name>
</gene>